<accession>A0A396I789</accession>
<organism evidence="1 2">
    <name type="scientific">Medicago truncatula</name>
    <name type="common">Barrel medic</name>
    <name type="synonym">Medicago tribuloides</name>
    <dbReference type="NCBI Taxonomy" id="3880"/>
    <lineage>
        <taxon>Eukaryota</taxon>
        <taxon>Viridiplantae</taxon>
        <taxon>Streptophyta</taxon>
        <taxon>Embryophyta</taxon>
        <taxon>Tracheophyta</taxon>
        <taxon>Spermatophyta</taxon>
        <taxon>Magnoliopsida</taxon>
        <taxon>eudicotyledons</taxon>
        <taxon>Gunneridae</taxon>
        <taxon>Pentapetalae</taxon>
        <taxon>rosids</taxon>
        <taxon>fabids</taxon>
        <taxon>Fabales</taxon>
        <taxon>Fabaceae</taxon>
        <taxon>Papilionoideae</taxon>
        <taxon>50 kb inversion clade</taxon>
        <taxon>NPAAA clade</taxon>
        <taxon>Hologalegina</taxon>
        <taxon>IRL clade</taxon>
        <taxon>Trifolieae</taxon>
        <taxon>Medicago</taxon>
    </lineage>
</organism>
<protein>
    <submittedName>
        <fullName evidence="1">Uncharacterized protein</fullName>
    </submittedName>
</protein>
<dbReference type="EMBL" id="PSQE01000004">
    <property type="protein sequence ID" value="RHN58707.1"/>
    <property type="molecule type" value="Genomic_DNA"/>
</dbReference>
<comment type="caution">
    <text evidence="1">The sequence shown here is derived from an EMBL/GenBank/DDBJ whole genome shotgun (WGS) entry which is preliminary data.</text>
</comment>
<evidence type="ECO:0000313" key="1">
    <source>
        <dbReference type="EMBL" id="RHN58707.1"/>
    </source>
</evidence>
<gene>
    <name evidence="1" type="ORF">MtrunA17_Chr4g0005241</name>
</gene>
<dbReference type="Gramene" id="rna20640">
    <property type="protein sequence ID" value="RHN58707.1"/>
    <property type="gene ID" value="gene20640"/>
</dbReference>
<dbReference type="Proteomes" id="UP000265566">
    <property type="component" value="Chromosome 4"/>
</dbReference>
<evidence type="ECO:0000313" key="2">
    <source>
        <dbReference type="Proteomes" id="UP000265566"/>
    </source>
</evidence>
<proteinExistence type="predicted"/>
<name>A0A396I789_MEDTR</name>
<reference evidence="2" key="1">
    <citation type="journal article" date="2018" name="Nat. Plants">
        <title>Whole-genome landscape of Medicago truncatula symbiotic genes.</title>
        <authorList>
            <person name="Pecrix Y."/>
            <person name="Staton S.E."/>
            <person name="Sallet E."/>
            <person name="Lelandais-Briere C."/>
            <person name="Moreau S."/>
            <person name="Carrere S."/>
            <person name="Blein T."/>
            <person name="Jardinaud M.F."/>
            <person name="Latrasse D."/>
            <person name="Zouine M."/>
            <person name="Zahm M."/>
            <person name="Kreplak J."/>
            <person name="Mayjonade B."/>
            <person name="Satge C."/>
            <person name="Perez M."/>
            <person name="Cauet S."/>
            <person name="Marande W."/>
            <person name="Chantry-Darmon C."/>
            <person name="Lopez-Roques C."/>
            <person name="Bouchez O."/>
            <person name="Berard A."/>
            <person name="Debelle F."/>
            <person name="Munos S."/>
            <person name="Bendahmane A."/>
            <person name="Berges H."/>
            <person name="Niebel A."/>
            <person name="Buitink J."/>
            <person name="Frugier F."/>
            <person name="Benhamed M."/>
            <person name="Crespi M."/>
            <person name="Gouzy J."/>
            <person name="Gamas P."/>
        </authorList>
    </citation>
    <scope>NUCLEOTIDE SEQUENCE [LARGE SCALE GENOMIC DNA]</scope>
    <source>
        <strain evidence="2">cv. Jemalong A17</strain>
    </source>
</reference>
<dbReference type="AlphaFoldDB" id="A0A396I789"/>
<sequence>MVHIDNSNMYTGWQVNVSQSYSMLCRSKHIASSIYEIKLKHISTKQSISGH</sequence>